<gene>
    <name evidence="1" type="ORF">L6164_013964</name>
</gene>
<accession>A0ACB9NHI3</accession>
<dbReference type="Proteomes" id="UP000828941">
    <property type="component" value="Chromosome 6"/>
</dbReference>
<protein>
    <submittedName>
        <fullName evidence="1">Uncharacterized protein</fullName>
    </submittedName>
</protein>
<comment type="caution">
    <text evidence="1">The sequence shown here is derived from an EMBL/GenBank/DDBJ whole genome shotgun (WGS) entry which is preliminary data.</text>
</comment>
<evidence type="ECO:0000313" key="2">
    <source>
        <dbReference type="Proteomes" id="UP000828941"/>
    </source>
</evidence>
<sequence>MIPSYHYLLPSSMPLDLNEDQNHLFCPNHQPSSSSSSLPYPIGFNPDQAAGSYYWEAKPSQIDEEAKKNVPSSGSWDHPAAERGKSKGALKLKLWNKEERKEHDKAEEEEDGSLKWLPSKMRIIRKMMMGSDDKGNSDISANNSMHKFEDQTQPLSSPATDDSSSNTTSHNSNITIRVCADCHTTKTPLWRSGPRGPKSLCNACGIRQRKARRAMAAAAALENGATLATAGTPNSVKGNSKLHKHKKENKPKMGRAPQMKRKRQLHQATAKPISRSKNKFSLEDFAIRLSNNLALQQLVFPQDEKEAAILLMSLSYGLVH</sequence>
<reference evidence="1 2" key="1">
    <citation type="journal article" date="2022" name="DNA Res.">
        <title>Chromosomal-level genome assembly of the orchid tree Bauhinia variegata (Leguminosae; Cercidoideae) supports the allotetraploid origin hypothesis of Bauhinia.</title>
        <authorList>
            <person name="Zhong Y."/>
            <person name="Chen Y."/>
            <person name="Zheng D."/>
            <person name="Pang J."/>
            <person name="Liu Y."/>
            <person name="Luo S."/>
            <person name="Meng S."/>
            <person name="Qian L."/>
            <person name="Wei D."/>
            <person name="Dai S."/>
            <person name="Zhou R."/>
        </authorList>
    </citation>
    <scope>NUCLEOTIDE SEQUENCE [LARGE SCALE GENOMIC DNA]</scope>
    <source>
        <strain evidence="1">BV-YZ2020</strain>
    </source>
</reference>
<name>A0ACB9NHI3_BAUVA</name>
<dbReference type="EMBL" id="CM039431">
    <property type="protein sequence ID" value="KAI4335304.1"/>
    <property type="molecule type" value="Genomic_DNA"/>
</dbReference>
<organism evidence="1 2">
    <name type="scientific">Bauhinia variegata</name>
    <name type="common">Purple orchid tree</name>
    <name type="synonym">Phanera variegata</name>
    <dbReference type="NCBI Taxonomy" id="167791"/>
    <lineage>
        <taxon>Eukaryota</taxon>
        <taxon>Viridiplantae</taxon>
        <taxon>Streptophyta</taxon>
        <taxon>Embryophyta</taxon>
        <taxon>Tracheophyta</taxon>
        <taxon>Spermatophyta</taxon>
        <taxon>Magnoliopsida</taxon>
        <taxon>eudicotyledons</taxon>
        <taxon>Gunneridae</taxon>
        <taxon>Pentapetalae</taxon>
        <taxon>rosids</taxon>
        <taxon>fabids</taxon>
        <taxon>Fabales</taxon>
        <taxon>Fabaceae</taxon>
        <taxon>Cercidoideae</taxon>
        <taxon>Cercideae</taxon>
        <taxon>Bauhiniinae</taxon>
        <taxon>Bauhinia</taxon>
    </lineage>
</organism>
<keyword evidence="2" id="KW-1185">Reference proteome</keyword>
<proteinExistence type="predicted"/>
<evidence type="ECO:0000313" key="1">
    <source>
        <dbReference type="EMBL" id="KAI4335304.1"/>
    </source>
</evidence>